<dbReference type="Gene3D" id="3.40.50.12780">
    <property type="entry name" value="N-terminal domain of ligase-like"/>
    <property type="match status" value="1"/>
</dbReference>
<organism evidence="3 4">
    <name type="scientific">Blastomyces percursus</name>
    <dbReference type="NCBI Taxonomy" id="1658174"/>
    <lineage>
        <taxon>Eukaryota</taxon>
        <taxon>Fungi</taxon>
        <taxon>Dikarya</taxon>
        <taxon>Ascomycota</taxon>
        <taxon>Pezizomycotina</taxon>
        <taxon>Eurotiomycetes</taxon>
        <taxon>Eurotiomycetidae</taxon>
        <taxon>Onygenales</taxon>
        <taxon>Ajellomycetaceae</taxon>
        <taxon>Blastomyces</taxon>
    </lineage>
</organism>
<keyword evidence="1" id="KW-1133">Transmembrane helix</keyword>
<feature type="transmembrane region" description="Helical" evidence="1">
    <location>
        <begin position="197"/>
        <end position="218"/>
    </location>
</feature>
<reference evidence="3 4" key="1">
    <citation type="submission" date="2015-08" db="EMBL/GenBank/DDBJ databases">
        <title>Emmonsia species relationships and genome sequence.</title>
        <authorList>
            <person name="Cuomo C.A."/>
            <person name="Schwartz I.S."/>
            <person name="Kenyon C."/>
            <person name="De Hoog G.S."/>
            <person name="Govender N.P."/>
            <person name="Botha A."/>
            <person name="Moreno L."/>
            <person name="De Vries M."/>
            <person name="Munoz J.F."/>
            <person name="Stielow J.B."/>
        </authorList>
    </citation>
    <scope>NUCLEOTIDE SEQUENCE [LARGE SCALE GENOMIC DNA]</scope>
    <source>
        <strain evidence="3 4">EI222</strain>
    </source>
</reference>
<accession>A0A1J9PZL5</accession>
<comment type="caution">
    <text evidence="3">The sequence shown here is derived from an EMBL/GenBank/DDBJ whole genome shotgun (WGS) entry which is preliminary data.</text>
</comment>
<dbReference type="VEuPathDB" id="FungiDB:ACJ73_06888"/>
<evidence type="ECO:0000313" key="3">
    <source>
        <dbReference type="EMBL" id="OJD21769.1"/>
    </source>
</evidence>
<evidence type="ECO:0000259" key="2">
    <source>
        <dbReference type="PROSITE" id="PS50181"/>
    </source>
</evidence>
<keyword evidence="4" id="KW-1185">Reference proteome</keyword>
<dbReference type="InterPro" id="IPR036047">
    <property type="entry name" value="F-box-like_dom_sf"/>
</dbReference>
<evidence type="ECO:0000313" key="4">
    <source>
        <dbReference type="Proteomes" id="UP000242791"/>
    </source>
</evidence>
<dbReference type="SUPFAM" id="SSF56801">
    <property type="entry name" value="Acetyl-CoA synthetase-like"/>
    <property type="match status" value="1"/>
</dbReference>
<proteinExistence type="predicted"/>
<gene>
    <name evidence="3" type="ORF">ACJ73_06888</name>
</gene>
<dbReference type="EMBL" id="LGTZ01001287">
    <property type="protein sequence ID" value="OJD21769.1"/>
    <property type="molecule type" value="Genomic_DNA"/>
</dbReference>
<name>A0A1J9PZL5_9EURO</name>
<keyword evidence="1" id="KW-0472">Membrane</keyword>
<feature type="domain" description="F-box" evidence="2">
    <location>
        <begin position="69"/>
        <end position="115"/>
    </location>
</feature>
<dbReference type="InterPro" id="IPR001810">
    <property type="entry name" value="F-box_dom"/>
</dbReference>
<keyword evidence="1" id="KW-0812">Transmembrane</keyword>
<dbReference type="Proteomes" id="UP000242791">
    <property type="component" value="Unassembled WGS sequence"/>
</dbReference>
<dbReference type="STRING" id="1658174.A0A1J9PZL5"/>
<dbReference type="OrthoDB" id="5281164at2759"/>
<feature type="non-terminal residue" evidence="3">
    <location>
        <position position="1"/>
    </location>
</feature>
<dbReference type="PROSITE" id="PS50181">
    <property type="entry name" value="FBOX"/>
    <property type="match status" value="1"/>
</dbReference>
<dbReference type="AlphaFoldDB" id="A0A1J9PZL5"/>
<sequence length="350" mass="40208">PAIDKATMHQWQAAKYPANAGYKQFSILDLQFMFLIKNPKTSFTESITRPRYYYLKMIHHMNEMASSSRSPFMDLPTELHSHIASYLSYPDALALKHTNTYFYALVQTGLVLKVNWILERCRLKLRVPFKSCELRTDQTFCNAEIREIMEKRRRHQECKPGAGGCLVVEGSRCGGRVPFWLLGSRELFWWGRKGVKLYFALIMGILFCLIAIICAPVSRPHGFWIDLYKFIGVIPELPPHITRAYDDSLPLSAVPRFCEGLNLNYTENVFSGKDPNAISLVGLREGDGLDGEIVTWAQLEERVRVVRSALIRNGIKEGDRVGALVSTSMSSYLRLRLWVQFFLRFLLIWA</sequence>
<dbReference type="InterPro" id="IPR042099">
    <property type="entry name" value="ANL_N_sf"/>
</dbReference>
<evidence type="ECO:0000256" key="1">
    <source>
        <dbReference type="SAM" id="Phobius"/>
    </source>
</evidence>
<dbReference type="SUPFAM" id="SSF81383">
    <property type="entry name" value="F-box domain"/>
    <property type="match status" value="1"/>
</dbReference>
<dbReference type="CDD" id="cd09917">
    <property type="entry name" value="F-box_SF"/>
    <property type="match status" value="1"/>
</dbReference>
<protein>
    <recommendedName>
        <fullName evidence="2">F-box domain-containing protein</fullName>
    </recommendedName>
</protein>